<reference evidence="1 2" key="1">
    <citation type="submission" date="2018-12" db="EMBL/GenBank/DDBJ databases">
        <title>Genomic insights into the evolutionary origins and pathogenicity of five Vibrio parahaemolyticus strains isolated from the shrimp with acute hepatopancreatic necrosis disease (AHPND).</title>
        <authorList>
            <person name="Yang Q."/>
            <person name="Dong X."/>
            <person name="Xie G."/>
            <person name="Fu S."/>
            <person name="Zou P."/>
            <person name="Sun J."/>
            <person name="Wang Y."/>
            <person name="Huang J."/>
        </authorList>
    </citation>
    <scope>NUCLEOTIDE SEQUENCE [LARGE SCALE GENOMIC DNA]</scope>
    <source>
        <strain evidence="1 2">20160303005-1</strain>
    </source>
</reference>
<organism evidence="1 2">
    <name type="scientific">Vibrio parahaemolyticus</name>
    <dbReference type="NCBI Taxonomy" id="670"/>
    <lineage>
        <taxon>Bacteria</taxon>
        <taxon>Pseudomonadati</taxon>
        <taxon>Pseudomonadota</taxon>
        <taxon>Gammaproteobacteria</taxon>
        <taxon>Vibrionales</taxon>
        <taxon>Vibrionaceae</taxon>
        <taxon>Vibrio</taxon>
    </lineage>
</organism>
<dbReference type="EMBL" id="CP034298">
    <property type="protein sequence ID" value="QHH09465.1"/>
    <property type="molecule type" value="Genomic_DNA"/>
</dbReference>
<accession>A0AAX1FR40</accession>
<protein>
    <submittedName>
        <fullName evidence="1">Uncharacterized protein</fullName>
    </submittedName>
</protein>
<dbReference type="RefSeq" id="WP_023667239.1">
    <property type="nucleotide sequence ID" value="NZ_CP023710.1"/>
</dbReference>
<dbReference type="Proteomes" id="UP000464718">
    <property type="component" value="Chromosome i"/>
</dbReference>
<proteinExistence type="predicted"/>
<dbReference type="AlphaFoldDB" id="A0AAX1FR40"/>
<evidence type="ECO:0000313" key="1">
    <source>
        <dbReference type="EMBL" id="QHH09465.1"/>
    </source>
</evidence>
<gene>
    <name evidence="1" type="ORF">EHC69_08785</name>
</gene>
<evidence type="ECO:0000313" key="2">
    <source>
        <dbReference type="Proteomes" id="UP000464718"/>
    </source>
</evidence>
<name>A0AAX1FR40_VIBPH</name>
<sequence>MKFIKENCLDYIKRIVETNNSDPENRKITRVEVNPNEWDEIAKTYPVSRNQYSLRIALCNPTNVFMRARSSHPRFNVPYDEIEVVMKRTEHDEDF</sequence>